<gene>
    <name evidence="1" type="ORF">MUN78_07115</name>
</gene>
<sequence>MNAAQAFPDLLPATIAERRVSIILPWIGHGQVRVWLTPDRDLALDVNQVVELLDITEPATFEMHPVTWMHQWTPPPTRAIVTTYLWSRAAVERAAGLAASPELAAAFVSWLAEHHRDMCLRDWEGTLDAVLDRISGTPDRSEVAIADAAASLVDLLGVAVTRDELFADLERMGWIARLSGGRGWRPTLEARARATAFSRVRKLPGAGGHYEQCYLTQHGYTELAASMRARLENGDAS</sequence>
<dbReference type="RefSeq" id="WP_244729651.1">
    <property type="nucleotide sequence ID" value="NZ_CP095045.1"/>
</dbReference>
<name>A0ABY4FQQ2_9MICO</name>
<dbReference type="EMBL" id="CP095045">
    <property type="protein sequence ID" value="UOQ58587.1"/>
    <property type="molecule type" value="Genomic_DNA"/>
</dbReference>
<accession>A0ABY4FQQ2</accession>
<protein>
    <submittedName>
        <fullName evidence="1">Uncharacterized protein</fullName>
    </submittedName>
</protein>
<evidence type="ECO:0000313" key="1">
    <source>
        <dbReference type="EMBL" id="UOQ58587.1"/>
    </source>
</evidence>
<dbReference type="Proteomes" id="UP000831786">
    <property type="component" value="Chromosome"/>
</dbReference>
<keyword evidence="2" id="KW-1185">Reference proteome</keyword>
<evidence type="ECO:0000313" key="2">
    <source>
        <dbReference type="Proteomes" id="UP000831786"/>
    </source>
</evidence>
<organism evidence="1 2">
    <name type="scientific">Leucobacter allii</name>
    <dbReference type="NCBI Taxonomy" id="2932247"/>
    <lineage>
        <taxon>Bacteria</taxon>
        <taxon>Bacillati</taxon>
        <taxon>Actinomycetota</taxon>
        <taxon>Actinomycetes</taxon>
        <taxon>Micrococcales</taxon>
        <taxon>Microbacteriaceae</taxon>
        <taxon>Leucobacter</taxon>
    </lineage>
</organism>
<reference evidence="1 2" key="1">
    <citation type="submission" date="2022-04" db="EMBL/GenBank/DDBJ databases">
        <title>Leucobacter sp. isolated from rhizosphere of garlic.</title>
        <authorList>
            <person name="Won M."/>
            <person name="Lee C.-M."/>
            <person name="Woen H.-Y."/>
            <person name="Kwon S.-W."/>
        </authorList>
    </citation>
    <scope>NUCLEOTIDE SEQUENCE [LARGE SCALE GENOMIC DNA]</scope>
    <source>
        <strain evidence="1 2">H21R-40</strain>
    </source>
</reference>
<proteinExistence type="predicted"/>